<dbReference type="AlphaFoldDB" id="A0A1H2VRN2"/>
<accession>A0A1H2VRN2</accession>
<dbReference type="RefSeq" id="WP_093030683.1">
    <property type="nucleotide sequence ID" value="NZ_FNNZ01000007.1"/>
</dbReference>
<dbReference type="InterPro" id="IPR017748">
    <property type="entry name" value="TagF"/>
</dbReference>
<gene>
    <name evidence="1" type="ORF">SAMN05421783_107139</name>
</gene>
<dbReference type="NCBIfam" id="TIGR03373">
    <property type="entry name" value="VI_minor_4"/>
    <property type="match status" value="1"/>
</dbReference>
<dbReference type="STRING" id="1058.SAMN05421783_107139"/>
<protein>
    <submittedName>
        <fullName evidence="1">Type VI secretion system protein ImpM</fullName>
    </submittedName>
</protein>
<name>A0A1H2VRN2_THIRO</name>
<dbReference type="PIRSF" id="PIRSF029287">
    <property type="entry name" value="UCP029287"/>
    <property type="match status" value="1"/>
</dbReference>
<evidence type="ECO:0000313" key="2">
    <source>
        <dbReference type="Proteomes" id="UP000198816"/>
    </source>
</evidence>
<dbReference type="EMBL" id="FNNZ01000007">
    <property type="protein sequence ID" value="SDW70951.1"/>
    <property type="molecule type" value="Genomic_DNA"/>
</dbReference>
<dbReference type="Pfam" id="PF09867">
    <property type="entry name" value="TagF_N"/>
    <property type="match status" value="1"/>
</dbReference>
<dbReference type="InterPro" id="IPR038225">
    <property type="entry name" value="TagF_sf"/>
</dbReference>
<dbReference type="OrthoDB" id="9801841at2"/>
<proteinExistence type="predicted"/>
<organism evidence="1 2">
    <name type="scientific">Thiocapsa roseopersicina</name>
    <dbReference type="NCBI Taxonomy" id="1058"/>
    <lineage>
        <taxon>Bacteria</taxon>
        <taxon>Pseudomonadati</taxon>
        <taxon>Pseudomonadota</taxon>
        <taxon>Gammaproteobacteria</taxon>
        <taxon>Chromatiales</taxon>
        <taxon>Chromatiaceae</taxon>
        <taxon>Thiocapsa</taxon>
    </lineage>
</organism>
<sequence>MSERDSGAPGFYGKLPSLGDFVSRRLPAELVQPWDLWLRECLVESRAQLGDAWLETYLTSPLWRFVLTPGVAGRSAWAGVLMPSVDRVGRYFPLTLACGLEPGVDPLRLLAAPDWFERAEAVMLAGLDEDRSVDDFDAMTLDLGVPIDRLPGLGTVTATAQVGSNAWRIGVASASELGNVCSTLLACALDQVFCAYSLWWSSGSEQVAPSFLACQGLPPTDGFSALLAGDWSERGWRELDQAAPALPSEEPR</sequence>
<evidence type="ECO:0000313" key="1">
    <source>
        <dbReference type="EMBL" id="SDW70951.1"/>
    </source>
</evidence>
<dbReference type="Gene3D" id="3.40.1730.10">
    <property type="entry name" value="pa0076 domain"/>
    <property type="match status" value="1"/>
</dbReference>
<reference evidence="2" key="1">
    <citation type="submission" date="2016-10" db="EMBL/GenBank/DDBJ databases">
        <authorList>
            <person name="Varghese N."/>
            <person name="Submissions S."/>
        </authorList>
    </citation>
    <scope>NUCLEOTIDE SEQUENCE [LARGE SCALE GENOMIC DNA]</scope>
    <source>
        <strain evidence="2">DSM 217</strain>
    </source>
</reference>
<dbReference type="Proteomes" id="UP000198816">
    <property type="component" value="Unassembled WGS sequence"/>
</dbReference>
<keyword evidence="2" id="KW-1185">Reference proteome</keyword>